<organism evidence="5 6">
    <name type="scientific">Chlorella vulgaris</name>
    <name type="common">Green alga</name>
    <dbReference type="NCBI Taxonomy" id="3077"/>
    <lineage>
        <taxon>Eukaryota</taxon>
        <taxon>Viridiplantae</taxon>
        <taxon>Chlorophyta</taxon>
        <taxon>core chlorophytes</taxon>
        <taxon>Trebouxiophyceae</taxon>
        <taxon>Chlorellales</taxon>
        <taxon>Chlorellaceae</taxon>
        <taxon>Chlorella clade</taxon>
        <taxon>Chlorella</taxon>
    </lineage>
</organism>
<dbReference type="SUPFAM" id="SSF50978">
    <property type="entry name" value="WD40 repeat-like"/>
    <property type="match status" value="1"/>
</dbReference>
<evidence type="ECO:0008006" key="7">
    <source>
        <dbReference type="Google" id="ProtNLM"/>
    </source>
</evidence>
<dbReference type="InterPro" id="IPR019775">
    <property type="entry name" value="WD40_repeat_CS"/>
</dbReference>
<comment type="caution">
    <text evidence="5">The sequence shown here is derived from an EMBL/GenBank/DDBJ whole genome shotgun (WGS) entry which is preliminary data.</text>
</comment>
<keyword evidence="1 3" id="KW-0853">WD repeat</keyword>
<accession>A0A9D4TT25</accession>
<feature type="region of interest" description="Disordered" evidence="4">
    <location>
        <begin position="35"/>
        <end position="95"/>
    </location>
</feature>
<dbReference type="Pfam" id="PF00400">
    <property type="entry name" value="WD40"/>
    <property type="match status" value="3"/>
</dbReference>
<sequence>MKINITLEVAPNEVPLATELLAVLRQLTDHVAVTNTGEPAADTQSSATAAGVSPPQLQAAAGFSSTPQHSGDNHLQHVHSGPPPPAAAPAGPATVSAVAPQLEQQAVASAPAGLAMPFPRGTTPQQQMHALISACEFQENQEALAQQLEAVVMDPSLGGPAVLFPSFCSIWISLALNPNLPAEERSAVPFVTMLRFLGPQLQVRFRDYIMRHLVKHLTTARPLNANRGEYYVHAEAFAALVSIEIVPMEGAIKTMCTLAKTAEKRGAAVTMLGKTVELAGHMILEKVPRETQELMRSTVASIVDEDFRYDVEYINSSMGWAPGGGGDGGGAHAAPAAQLRQLVPVRSIAGYHTEPIFALAVDTAHQQFVTGGKDSYLQVWTQEGQPLQKLELGDQYISSLDFHPRLNMLLCSCVSHNTNNRLRLGGFISSQPNGFECKGFVTLAGTAAVATVRALPGTNGFLTGETVAAGQGQLAAPVIRYWDMAAASSFEGAQPTQVFTGHASIATALRGVAADAHTFASGDKDGSLLLWDLRAPQHVGTFGAADATGRVKAHATMVTSIESSGHLVISGSTDSSVALWDIRQMGQPPLAKAAAENMTVLKLALNNSQSTVAISAVSSMRLLDISNPTAPVLSEPVVAAWPDGQPRSIYHELKWNEPLGLLIAVGKDKLVDMFTLA</sequence>
<dbReference type="Proteomes" id="UP001055712">
    <property type="component" value="Unassembled WGS sequence"/>
</dbReference>
<dbReference type="SMART" id="SM00320">
    <property type="entry name" value="WD40"/>
    <property type="match status" value="4"/>
</dbReference>
<dbReference type="EMBL" id="SIDB01000004">
    <property type="protein sequence ID" value="KAI3433851.1"/>
    <property type="molecule type" value="Genomic_DNA"/>
</dbReference>
<dbReference type="AlphaFoldDB" id="A0A9D4TT25"/>
<dbReference type="Gene3D" id="2.130.10.10">
    <property type="entry name" value="YVTN repeat-like/Quinoprotein amine dehydrogenase"/>
    <property type="match status" value="2"/>
</dbReference>
<feature type="repeat" description="WD" evidence="3">
    <location>
        <begin position="499"/>
        <end position="541"/>
    </location>
</feature>
<dbReference type="PROSITE" id="PS50082">
    <property type="entry name" value="WD_REPEATS_2"/>
    <property type="match status" value="3"/>
</dbReference>
<evidence type="ECO:0000256" key="1">
    <source>
        <dbReference type="ARBA" id="ARBA00022574"/>
    </source>
</evidence>
<dbReference type="InterPro" id="IPR001680">
    <property type="entry name" value="WD40_rpt"/>
</dbReference>
<dbReference type="PANTHER" id="PTHR19848:SF8">
    <property type="entry name" value="F-BOX AND WD REPEAT DOMAIN CONTAINING 7"/>
    <property type="match status" value="1"/>
</dbReference>
<protein>
    <recommendedName>
        <fullName evidence="7">Guanine nucleotide-binding protein subunit beta-like protein</fullName>
    </recommendedName>
</protein>
<keyword evidence="6" id="KW-1185">Reference proteome</keyword>
<reference evidence="5" key="1">
    <citation type="journal article" date="2019" name="Plant J.">
        <title>Chlorella vulgaris genome assembly and annotation reveals the molecular basis for metabolic acclimation to high light conditions.</title>
        <authorList>
            <person name="Cecchin M."/>
            <person name="Marcolungo L."/>
            <person name="Rossato M."/>
            <person name="Girolomoni L."/>
            <person name="Cosentino E."/>
            <person name="Cuine S."/>
            <person name="Li-Beisson Y."/>
            <person name="Delledonne M."/>
            <person name="Ballottari M."/>
        </authorList>
    </citation>
    <scope>NUCLEOTIDE SEQUENCE</scope>
    <source>
        <strain evidence="5">211/11P</strain>
    </source>
</reference>
<keyword evidence="2" id="KW-0677">Repeat</keyword>
<gene>
    <name evidence="5" type="ORF">D9Q98_003654</name>
</gene>
<evidence type="ECO:0000313" key="6">
    <source>
        <dbReference type="Proteomes" id="UP001055712"/>
    </source>
</evidence>
<name>A0A9D4TT25_CHLVU</name>
<reference evidence="5" key="2">
    <citation type="submission" date="2020-11" db="EMBL/GenBank/DDBJ databases">
        <authorList>
            <person name="Cecchin M."/>
            <person name="Marcolungo L."/>
            <person name="Rossato M."/>
            <person name="Girolomoni L."/>
            <person name="Cosentino E."/>
            <person name="Cuine S."/>
            <person name="Li-Beisson Y."/>
            <person name="Delledonne M."/>
            <person name="Ballottari M."/>
        </authorList>
    </citation>
    <scope>NUCLEOTIDE SEQUENCE</scope>
    <source>
        <strain evidence="5">211/11P</strain>
        <tissue evidence="5">Whole cell</tissue>
    </source>
</reference>
<dbReference type="OrthoDB" id="1068471at2759"/>
<dbReference type="PROSITE" id="PS50294">
    <property type="entry name" value="WD_REPEATS_REGION"/>
    <property type="match status" value="1"/>
</dbReference>
<dbReference type="PANTHER" id="PTHR19848">
    <property type="entry name" value="WD40 REPEAT PROTEIN"/>
    <property type="match status" value="1"/>
</dbReference>
<dbReference type="InterPro" id="IPR036322">
    <property type="entry name" value="WD40_repeat_dom_sf"/>
</dbReference>
<dbReference type="PROSITE" id="PS00678">
    <property type="entry name" value="WD_REPEATS_1"/>
    <property type="match status" value="1"/>
</dbReference>
<evidence type="ECO:0000313" key="5">
    <source>
        <dbReference type="EMBL" id="KAI3433851.1"/>
    </source>
</evidence>
<feature type="repeat" description="WD" evidence="3">
    <location>
        <begin position="349"/>
        <end position="380"/>
    </location>
</feature>
<dbReference type="InterPro" id="IPR015943">
    <property type="entry name" value="WD40/YVTN_repeat-like_dom_sf"/>
</dbReference>
<feature type="compositionally biased region" description="Polar residues" evidence="4">
    <location>
        <begin position="35"/>
        <end position="48"/>
    </location>
</feature>
<evidence type="ECO:0000256" key="3">
    <source>
        <dbReference type="PROSITE-ProRule" id="PRU00221"/>
    </source>
</evidence>
<evidence type="ECO:0000256" key="2">
    <source>
        <dbReference type="ARBA" id="ARBA00022737"/>
    </source>
</evidence>
<evidence type="ECO:0000256" key="4">
    <source>
        <dbReference type="SAM" id="MobiDB-lite"/>
    </source>
</evidence>
<proteinExistence type="predicted"/>
<feature type="repeat" description="WD" evidence="3">
    <location>
        <begin position="551"/>
        <end position="583"/>
    </location>
</feature>